<evidence type="ECO:0000256" key="3">
    <source>
        <dbReference type="ARBA" id="ARBA00023163"/>
    </source>
</evidence>
<dbReference type="Proteomes" id="UP001269819">
    <property type="component" value="Unassembled WGS sequence"/>
</dbReference>
<dbReference type="EMBL" id="JAWIIJ010000027">
    <property type="protein sequence ID" value="MDV2081161.1"/>
    <property type="molecule type" value="Genomic_DNA"/>
</dbReference>
<dbReference type="PANTHER" id="PTHR47894:SF1">
    <property type="entry name" value="HTH-TYPE TRANSCRIPTIONAL REGULATOR VQSM"/>
    <property type="match status" value="1"/>
</dbReference>
<dbReference type="Pfam" id="PF12625">
    <property type="entry name" value="Arabinose_bd"/>
    <property type="match status" value="1"/>
</dbReference>
<evidence type="ECO:0000313" key="6">
    <source>
        <dbReference type="Proteomes" id="UP001269819"/>
    </source>
</evidence>
<dbReference type="RefSeq" id="WP_316975448.1">
    <property type="nucleotide sequence ID" value="NZ_JAWIIJ010000027.1"/>
</dbReference>
<evidence type="ECO:0000256" key="2">
    <source>
        <dbReference type="ARBA" id="ARBA00023125"/>
    </source>
</evidence>
<sequence>MSRNLPNSHSPAEPAWVHQANQPVTYPRMFVEIAESLGVSGDRVLARAGLAGDVLDDPAGRLSLAASSRILESALALTGDATLGFQAGLRLPLTAHGSLGYALMCADTARQATQILKQFWHLRGRGVLLMVTEEGFDLMLELVPELPISVNLREPLFSSTLTSMYRGLQLVSPSLSVYQELWLQGEAPAGFETWRPDLPPVRFGMPRAGLLIRSDRAWLDEPLPTANPEGLAQAISQCERESALMDSDGDVLQRTRTALTPGPTGYPTPEQVAAQLCLSPRTLRRRLQEQGYNYKQLLEEARQRDSRQLLLMPELDIHRIAGLLGYSEPANFTRAFKAWNNLTPSQWRSRQGRPARP</sequence>
<dbReference type="PROSITE" id="PS01124">
    <property type="entry name" value="HTH_ARAC_FAMILY_2"/>
    <property type="match status" value="1"/>
</dbReference>
<dbReference type="PANTHER" id="PTHR47894">
    <property type="entry name" value="HTH-TYPE TRANSCRIPTIONAL REGULATOR GADX"/>
    <property type="match status" value="1"/>
</dbReference>
<dbReference type="Pfam" id="PF12833">
    <property type="entry name" value="HTH_18"/>
    <property type="match status" value="1"/>
</dbReference>
<dbReference type="Gene3D" id="1.10.10.60">
    <property type="entry name" value="Homeodomain-like"/>
    <property type="match status" value="1"/>
</dbReference>
<keyword evidence="6" id="KW-1185">Reference proteome</keyword>
<accession>A0ABU3W3N9</accession>
<protein>
    <submittedName>
        <fullName evidence="5">AraC family transcriptional regulator ligand-binding domain-containing protein</fullName>
    </submittedName>
</protein>
<evidence type="ECO:0000256" key="1">
    <source>
        <dbReference type="ARBA" id="ARBA00023015"/>
    </source>
</evidence>
<feature type="domain" description="HTH araC/xylS-type" evidence="4">
    <location>
        <begin position="270"/>
        <end position="350"/>
    </location>
</feature>
<evidence type="ECO:0000313" key="5">
    <source>
        <dbReference type="EMBL" id="MDV2081161.1"/>
    </source>
</evidence>
<organism evidence="5 6">
    <name type="scientific">Marinobacter xestospongiae</name>
    <dbReference type="NCBI Taxonomy" id="994319"/>
    <lineage>
        <taxon>Bacteria</taxon>
        <taxon>Pseudomonadati</taxon>
        <taxon>Pseudomonadota</taxon>
        <taxon>Gammaproteobacteria</taxon>
        <taxon>Pseudomonadales</taxon>
        <taxon>Marinobacteraceae</taxon>
        <taxon>Marinobacter</taxon>
    </lineage>
</organism>
<reference evidence="5 6" key="1">
    <citation type="submission" date="2023-10" db="EMBL/GenBank/DDBJ databases">
        <title>Characteristics and mechanism of a salt-tolerant marine origin heterotrophic nitrifying- aerobic denitrifying bacteria Marinobacter xestospongiae HN1.</title>
        <authorList>
            <person name="Qi R."/>
        </authorList>
    </citation>
    <scope>NUCLEOTIDE SEQUENCE [LARGE SCALE GENOMIC DNA]</scope>
    <source>
        <strain evidence="5 6">HN1</strain>
    </source>
</reference>
<gene>
    <name evidence="5" type="ORF">RYS15_20915</name>
</gene>
<proteinExistence type="predicted"/>
<dbReference type="InterPro" id="IPR032687">
    <property type="entry name" value="AraC-type_N"/>
</dbReference>
<dbReference type="SUPFAM" id="SSF46689">
    <property type="entry name" value="Homeodomain-like"/>
    <property type="match status" value="1"/>
</dbReference>
<name>A0ABU3W3N9_9GAMM</name>
<comment type="caution">
    <text evidence="5">The sequence shown here is derived from an EMBL/GenBank/DDBJ whole genome shotgun (WGS) entry which is preliminary data.</text>
</comment>
<keyword evidence="3" id="KW-0804">Transcription</keyword>
<evidence type="ECO:0000259" key="4">
    <source>
        <dbReference type="PROSITE" id="PS01124"/>
    </source>
</evidence>
<keyword evidence="2" id="KW-0238">DNA-binding</keyword>
<dbReference type="InterPro" id="IPR009057">
    <property type="entry name" value="Homeodomain-like_sf"/>
</dbReference>
<dbReference type="SMART" id="SM00342">
    <property type="entry name" value="HTH_ARAC"/>
    <property type="match status" value="1"/>
</dbReference>
<dbReference type="InterPro" id="IPR018060">
    <property type="entry name" value="HTH_AraC"/>
</dbReference>
<keyword evidence="1" id="KW-0805">Transcription regulation</keyword>